<gene>
    <name evidence="1" type="ORF">H0241_18165</name>
</gene>
<organism evidence="1 2">
    <name type="scientific">Mesorhizobium neociceri</name>
    <dbReference type="NCBI Taxonomy" id="1307853"/>
    <lineage>
        <taxon>Bacteria</taxon>
        <taxon>Pseudomonadati</taxon>
        <taxon>Pseudomonadota</taxon>
        <taxon>Alphaproteobacteria</taxon>
        <taxon>Hyphomicrobiales</taxon>
        <taxon>Phyllobacteriaceae</taxon>
        <taxon>Mesorhizobium</taxon>
    </lineage>
</organism>
<keyword evidence="2" id="KW-1185">Reference proteome</keyword>
<name>A0A838B7X0_9HYPH</name>
<proteinExistence type="predicted"/>
<comment type="caution">
    <text evidence="1">The sequence shown here is derived from an EMBL/GenBank/DDBJ whole genome shotgun (WGS) entry which is preliminary data.</text>
</comment>
<accession>A0A838B7X0</accession>
<dbReference type="AlphaFoldDB" id="A0A838B7X0"/>
<evidence type="ECO:0000313" key="2">
    <source>
        <dbReference type="Proteomes" id="UP000558284"/>
    </source>
</evidence>
<reference evidence="1 2" key="1">
    <citation type="submission" date="2020-07" db="EMBL/GenBank/DDBJ databases">
        <title>Definition of the novel symbiovar canariense within Mesorhizobium novociceri, a new species of genus Mesorhizobium nodulating Cicer canariense in the Caldera de Taburiente National Park (La Palma, Canary Islands).</title>
        <authorList>
            <person name="Leon-Barrios M."/>
            <person name="Perez-Yepez J."/>
            <person name="Flores-Felix J.D."/>
            <person name="Ramirez-Baena M.H."/>
            <person name="Pulido-Suarez L."/>
            <person name="Igual J.M."/>
            <person name="Velazquez E."/>
            <person name="Peix A."/>
        </authorList>
    </citation>
    <scope>NUCLEOTIDE SEQUENCE [LARGE SCALE GENOMIC DNA]</scope>
    <source>
        <strain evidence="1 2">CCANP35</strain>
    </source>
</reference>
<dbReference type="GO" id="GO:0005524">
    <property type="term" value="F:ATP binding"/>
    <property type="evidence" value="ECO:0007669"/>
    <property type="project" value="UniProtKB-KW"/>
</dbReference>
<dbReference type="Pfam" id="PF13671">
    <property type="entry name" value="AAA_33"/>
    <property type="match status" value="1"/>
</dbReference>
<sequence>MEQGHVPVLYLICGKIAAGKSTLANHIATQPATLLISEDHWTSHLFSDELKTIDDYDRLSAKLRAAMAPHVVDILRQGLSVVLDFPANTVGQRDWMRSLIAQADVAHELHLLDVPDMVCKQRLLERNRRGEHPFQVSEADYDLFTSYFVPPEPDEGFNIVTHTSRADNRVRPVSQI</sequence>
<dbReference type="Proteomes" id="UP000558284">
    <property type="component" value="Unassembled WGS sequence"/>
</dbReference>
<dbReference type="SUPFAM" id="SSF52540">
    <property type="entry name" value="P-loop containing nucleoside triphosphate hydrolases"/>
    <property type="match status" value="1"/>
</dbReference>
<dbReference type="InterPro" id="IPR027417">
    <property type="entry name" value="P-loop_NTPase"/>
</dbReference>
<keyword evidence="1" id="KW-0547">Nucleotide-binding</keyword>
<dbReference type="EMBL" id="JACDTY010000008">
    <property type="protein sequence ID" value="MBA1142177.1"/>
    <property type="molecule type" value="Genomic_DNA"/>
</dbReference>
<dbReference type="Gene3D" id="3.40.50.300">
    <property type="entry name" value="P-loop containing nucleotide triphosphate hydrolases"/>
    <property type="match status" value="1"/>
</dbReference>
<keyword evidence="1" id="KW-0067">ATP-binding</keyword>
<evidence type="ECO:0000313" key="1">
    <source>
        <dbReference type="EMBL" id="MBA1142177.1"/>
    </source>
</evidence>
<protein>
    <submittedName>
        <fullName evidence="1">ATP-binding protein</fullName>
    </submittedName>
</protein>